<organism evidence="2 3">
    <name type="scientific">Cucurbita argyrosperma subsp. sororia</name>
    <dbReference type="NCBI Taxonomy" id="37648"/>
    <lineage>
        <taxon>Eukaryota</taxon>
        <taxon>Viridiplantae</taxon>
        <taxon>Streptophyta</taxon>
        <taxon>Embryophyta</taxon>
        <taxon>Tracheophyta</taxon>
        <taxon>Spermatophyta</taxon>
        <taxon>Magnoliopsida</taxon>
        <taxon>eudicotyledons</taxon>
        <taxon>Gunneridae</taxon>
        <taxon>Pentapetalae</taxon>
        <taxon>rosids</taxon>
        <taxon>fabids</taxon>
        <taxon>Cucurbitales</taxon>
        <taxon>Cucurbitaceae</taxon>
        <taxon>Cucurbiteae</taxon>
        <taxon>Cucurbita</taxon>
    </lineage>
</organism>
<dbReference type="EMBL" id="JAGKQH010000004">
    <property type="protein sequence ID" value="KAG6600996.1"/>
    <property type="molecule type" value="Genomic_DNA"/>
</dbReference>
<dbReference type="PANTHER" id="PTHR34958:SF1">
    <property type="entry name" value="ARMADILLO-LIKE HELICAL DOMAIN-CONTAINING PROTEIN"/>
    <property type="match status" value="1"/>
</dbReference>
<feature type="non-terminal residue" evidence="2">
    <location>
        <position position="1"/>
    </location>
</feature>
<evidence type="ECO:0000313" key="2">
    <source>
        <dbReference type="EMBL" id="KAG6600996.1"/>
    </source>
</evidence>
<name>A0AAV6NQY7_9ROSI</name>
<sequence length="1182" mass="131857">MSSTFSPSRSPGSSRLQLLGPLSGVSRLRSSSLKKPPEPLRRAVADCLSSSAAYSHHGGPSASVLVAEASRTLRDYLAAPATTDLAYCVILEHTIAERERSPAVVARSVALLKRYLLRYKPSEETLMQIDRFCLNTIRECSFSPNRRSAPWSQSLTQPSTAPTTSSTFSHLPVSSIASGALIKSLKYVRSLVGQHIPRRSFQPAAFAGAPSMSRQSLPALSSMLSRSFNSQLNAANSGESSENKEPTVLSISNLSNIEEVDGTVNLEYISLDVLKWRWLGDQRPSLFQRDSDNFANTQDLRTRNLLEVGAAALLVGDTEAKMKDQPWKSFGIADMPYFDQLSQPLPVANITNSSSARLHLRAITASKRTKSGLHQIWEDFPGSTFRPKARPLFQYRYYSEQQPLRLNPAEVCEVIAAVCSEMSSPIANPLTVTSRLSTNSGKPSMDVAVSVLVKLIIDMYVLDSGIAAPLTLFMLEEMLSSQRSTCKVRAFDLILNLGVHAHLLEPIMLNDNSTIEEEYSQESYLAEEAQFNSQGKTNLDSPRNISTTSSINKFECWILNILYETLLLLVQIEEKEESVWTSALSCLLYFVCDRGRLRRSRLKGLDIRVVKAFLQTSRRNSWAEIVHCRLICLLTNMFYEVPEDSTEDASIPIFLVDQVDLVGGTKFIFLEYSLAKSREERRNLFLVLFDYVLHQINESCIATGVMEFGDDEIQPLAALFTLANAPEAFYISVKLGVEGVGEILKASISSALCRYPNSERLNTLLENVMENFNTIIKSFTHLDNEFSYMIQITKSLKLFESIQGSGLRNGVSMKSKLSWATLHSLLHSERIAYRQNGHVWLGDLLFEEITGERDEGMWTNVKRLQQRIAYAGVNDYSAASDVPLSIWLMCGLLKSKHNIIRWGFLFVVERLLMRCKFLLNENEMRNSGSNNLDQASKDSRLEIANAVIDIMCSSLFLVFQINETDRINILKMCDILFSQLCLRVPQASELPIGDDMPHGRVLDCASKTIGAIEFEAKLDASMAALLLQGQTIVPMQLISHVPAALFYWPLIQLAGAATDNIALGVAVGSQARGNHPGAASDIRAALLLLLIAKCSSDSLAFQEVDGEQFFRELLDDTDSRVAYYSSAFLLKRMMTEKPEKYQYMLQNLVIKAQQSNNEKLLENPYLQMRGILKLANDMGIEL</sequence>
<protein>
    <submittedName>
        <fullName evidence="2">Uncharacterized protein</fullName>
    </submittedName>
</protein>
<dbReference type="AlphaFoldDB" id="A0AAV6NQY7"/>
<dbReference type="PANTHER" id="PTHR34958">
    <property type="entry name" value="CONDITIONAL LOSS-OF-GROWTH 1"/>
    <property type="match status" value="1"/>
</dbReference>
<reference evidence="2 3" key="1">
    <citation type="journal article" date="2021" name="Hortic Res">
        <title>The domestication of Cucurbita argyrosperma as revealed by the genome of its wild relative.</title>
        <authorList>
            <person name="Barrera-Redondo J."/>
            <person name="Sanchez-de la Vega G."/>
            <person name="Aguirre-Liguori J.A."/>
            <person name="Castellanos-Morales G."/>
            <person name="Gutierrez-Guerrero Y.T."/>
            <person name="Aguirre-Dugua X."/>
            <person name="Aguirre-Planter E."/>
            <person name="Tenaillon M.I."/>
            <person name="Lira-Saade R."/>
            <person name="Eguiarte L.E."/>
        </authorList>
    </citation>
    <scope>NUCLEOTIDE SEQUENCE [LARGE SCALE GENOMIC DNA]</scope>
    <source>
        <strain evidence="2">JBR-2021</strain>
    </source>
</reference>
<keyword evidence="3" id="KW-1185">Reference proteome</keyword>
<feature type="compositionally biased region" description="Low complexity" evidence="1">
    <location>
        <begin position="1"/>
        <end position="34"/>
    </location>
</feature>
<feature type="region of interest" description="Disordered" evidence="1">
    <location>
        <begin position="1"/>
        <end position="37"/>
    </location>
</feature>
<proteinExistence type="predicted"/>
<feature type="compositionally biased region" description="Low complexity" evidence="1">
    <location>
        <begin position="152"/>
        <end position="167"/>
    </location>
</feature>
<accession>A0AAV6NQY7</accession>
<evidence type="ECO:0000313" key="3">
    <source>
        <dbReference type="Proteomes" id="UP000685013"/>
    </source>
</evidence>
<dbReference type="Proteomes" id="UP000685013">
    <property type="component" value="Chromosome 4"/>
</dbReference>
<feature type="region of interest" description="Disordered" evidence="1">
    <location>
        <begin position="145"/>
        <end position="168"/>
    </location>
</feature>
<gene>
    <name evidence="2" type="ORF">SDJN03_06229</name>
</gene>
<comment type="caution">
    <text evidence="2">The sequence shown here is derived from an EMBL/GenBank/DDBJ whole genome shotgun (WGS) entry which is preliminary data.</text>
</comment>
<evidence type="ECO:0000256" key="1">
    <source>
        <dbReference type="SAM" id="MobiDB-lite"/>
    </source>
</evidence>